<name>A0A0A7NNQ9_9CAUD</name>
<dbReference type="KEGG" id="vg:26793898"/>
<gene>
    <name evidence="1" type="ORF">LfeInf_110</name>
</gene>
<proteinExistence type="predicted"/>
<reference evidence="2" key="1">
    <citation type="submission" date="2014-10" db="EMBL/GenBank/DDBJ databases">
        <title>Characterization of Lactobacillus fermentum phage vB_S_LfeInf.</title>
        <authorList>
            <person name="Liu M."/>
            <person name="Gill J.J."/>
            <person name="Berry J."/>
            <person name="Young R.III."/>
            <person name="Summer E.J."/>
        </authorList>
    </citation>
    <scope>NUCLEOTIDE SEQUENCE [LARGE SCALE GENOMIC DNA]</scope>
</reference>
<protein>
    <submittedName>
        <fullName evidence="1">Uncharacterized protein</fullName>
    </submittedName>
</protein>
<evidence type="ECO:0000313" key="1">
    <source>
        <dbReference type="EMBL" id="AIZ94736.1"/>
    </source>
</evidence>
<dbReference type="RefSeq" id="YP_009222348.1">
    <property type="nucleotide sequence ID" value="NC_029058.1"/>
</dbReference>
<organism evidence="1 2">
    <name type="scientific">Lactobacillus phage LfeInf</name>
    <dbReference type="NCBI Taxonomy" id="1567484"/>
    <lineage>
        <taxon>Viruses</taxon>
        <taxon>Duplodnaviria</taxon>
        <taxon>Heunggongvirae</taxon>
        <taxon>Uroviricota</taxon>
        <taxon>Caudoviricetes</taxon>
        <taxon>Herelleviridae</taxon>
        <taxon>Hopescreekvirus</taxon>
        <taxon>Hopescreekvirus LfeInf</taxon>
    </lineage>
</organism>
<keyword evidence="2" id="KW-1185">Reference proteome</keyword>
<dbReference type="EMBL" id="KP054477">
    <property type="protein sequence ID" value="AIZ94736.1"/>
    <property type="molecule type" value="Genomic_DNA"/>
</dbReference>
<reference evidence="1 2" key="2">
    <citation type="journal article" date="2015" name="Biotechnol. Biofuels">
        <title>Bacteriophage application restores ethanol fermentation characteristics disrupted by Lactobacillus fermentum.</title>
        <authorList>
            <person name="Liu M."/>
            <person name="Bischoff K.M."/>
            <person name="Gill J.J."/>
            <person name="Mire-Criscione M.D."/>
            <person name="Berry J.D."/>
            <person name="Young R."/>
            <person name="Summer E.J."/>
        </authorList>
    </citation>
    <scope>NUCLEOTIDE SEQUENCE [LARGE SCALE GENOMIC DNA]</scope>
</reference>
<accession>A0A0A7NNQ9</accession>
<dbReference type="GeneID" id="26793898"/>
<evidence type="ECO:0000313" key="2">
    <source>
        <dbReference type="Proteomes" id="UP000030922"/>
    </source>
</evidence>
<dbReference type="Proteomes" id="UP000030922">
    <property type="component" value="Segment"/>
</dbReference>
<sequence length="182" mass="21140">MNNNLEVLSGVVVYNDKPYYYVEQVTGDDGSLILAYEFSKASLREYNKSKDLKVLAKKSLIKTQRVQRFDSESTDLSKDMSLVKPHEATRQVLVYKPAIFVSPVTDGIDTDTNSYCLGFYEMKPDNYDGPVSNQYVEPEMTGIFIGFHHVYWTKEVVDFSKWQGYLEPMYRNYMDYFRYGNG</sequence>